<accession>A0A2H0XWC9</accession>
<organism evidence="2 3">
    <name type="scientific">Candidatus Saganbacteria bacterium CG08_land_8_20_14_0_20_45_16</name>
    <dbReference type="NCBI Taxonomy" id="2014293"/>
    <lineage>
        <taxon>Bacteria</taxon>
        <taxon>Bacillati</taxon>
        <taxon>Saganbacteria</taxon>
    </lineage>
</organism>
<dbReference type="AlphaFoldDB" id="A0A2H0XWC9"/>
<name>A0A2H0XWC9_UNCSA</name>
<evidence type="ECO:0000256" key="1">
    <source>
        <dbReference type="SAM" id="Phobius"/>
    </source>
</evidence>
<feature type="transmembrane region" description="Helical" evidence="1">
    <location>
        <begin position="349"/>
        <end position="369"/>
    </location>
</feature>
<proteinExistence type="predicted"/>
<gene>
    <name evidence="2" type="ORF">COT42_05960</name>
</gene>
<sequence length="637" mass="71469">MFNRFTKGLLITILTLAVILGAFLAYSRYFVELQNRGVELCVDLNDLKKLAVLERVPLDKIITEVKKRGVTLVGVFEETLPDASALGELYYAKGVGILAMGIFNPPFCTLENKGVIHLDWTYIYAPSSAVRERVFKQLSWALGTNKVKLIDKEVIEVNEAEEELRGLGLGISEAQIKYFTQNGLKIIPRVWQDQRYNQNTLYPKISALRNYDLIIFDGDEILGAPDNMPALAAAMRANNLKYGYIEIVKQEGDAQLKKLMGRQVVRVHSVPKKELEKLNKETVAKRFVRAAKERGVQLIYLRPFFPPQTIGSPLQYNLDYFSSVQKELTQAGYVLGTFEPTSNFRVNQWQVALLALGVFIGFLFLVNLFIKISNPVIWLCLFALAGFLYLFLSLGYISQAQKLFALLAAITFPSLAVISNLSRKPLPRFSLWDPILIILNILGETTIGIFLLLGLLADYRYMLGVEVFAGVKIALLAPLVIILFYFILQQGEGTLGNRLRTFLEIKVNLALVMGTIFLLAALGILVARSGNFVLPVPGFEKNFRNFLETVMFIRPRTKEFLIGYPALFVAAILALRQQRTWLWLWAAIGAIAPISVFNSFTHVHTPIMVSIARTMNGLTLGIIVGLLVGLIAERFSK</sequence>
<feature type="transmembrane region" description="Helical" evidence="1">
    <location>
        <begin position="403"/>
        <end position="422"/>
    </location>
</feature>
<feature type="transmembrane region" description="Helical" evidence="1">
    <location>
        <begin position="582"/>
        <end position="601"/>
    </location>
</feature>
<protein>
    <submittedName>
        <fullName evidence="2">Uncharacterized protein</fullName>
    </submittedName>
</protein>
<feature type="transmembrane region" description="Helical" evidence="1">
    <location>
        <begin position="469"/>
        <end position="488"/>
    </location>
</feature>
<evidence type="ECO:0000313" key="2">
    <source>
        <dbReference type="EMBL" id="PIS29243.1"/>
    </source>
</evidence>
<comment type="caution">
    <text evidence="2">The sequence shown here is derived from an EMBL/GenBank/DDBJ whole genome shotgun (WGS) entry which is preliminary data.</text>
</comment>
<dbReference type="Pfam" id="PF18949">
    <property type="entry name" value="DUF5693"/>
    <property type="match status" value="1"/>
</dbReference>
<feature type="transmembrane region" description="Helical" evidence="1">
    <location>
        <begin position="376"/>
        <end position="397"/>
    </location>
</feature>
<keyword evidence="1" id="KW-0812">Transmembrane</keyword>
<feature type="transmembrane region" description="Helical" evidence="1">
    <location>
        <begin position="607"/>
        <end position="632"/>
    </location>
</feature>
<dbReference type="EMBL" id="PEYM01000095">
    <property type="protein sequence ID" value="PIS29243.1"/>
    <property type="molecule type" value="Genomic_DNA"/>
</dbReference>
<keyword evidence="1" id="KW-1133">Transmembrane helix</keyword>
<keyword evidence="1" id="KW-0472">Membrane</keyword>
<dbReference type="Proteomes" id="UP000231343">
    <property type="component" value="Unassembled WGS sequence"/>
</dbReference>
<feature type="transmembrane region" description="Helical" evidence="1">
    <location>
        <begin position="560"/>
        <end position="575"/>
    </location>
</feature>
<evidence type="ECO:0000313" key="3">
    <source>
        <dbReference type="Proteomes" id="UP000231343"/>
    </source>
</evidence>
<dbReference type="InterPro" id="IPR043748">
    <property type="entry name" value="DUF5693"/>
</dbReference>
<feature type="transmembrane region" description="Helical" evidence="1">
    <location>
        <begin position="509"/>
        <end position="527"/>
    </location>
</feature>
<reference evidence="2 3" key="1">
    <citation type="submission" date="2017-09" db="EMBL/GenBank/DDBJ databases">
        <title>Depth-based differentiation of microbial function through sediment-hosted aquifers and enrichment of novel symbionts in the deep terrestrial subsurface.</title>
        <authorList>
            <person name="Probst A.J."/>
            <person name="Ladd B."/>
            <person name="Jarett J.K."/>
            <person name="Geller-Mcgrath D.E."/>
            <person name="Sieber C.M."/>
            <person name="Emerson J.B."/>
            <person name="Anantharaman K."/>
            <person name="Thomas B.C."/>
            <person name="Malmstrom R."/>
            <person name="Stieglmeier M."/>
            <person name="Klingl A."/>
            <person name="Woyke T."/>
            <person name="Ryan C.M."/>
            <person name="Banfield J.F."/>
        </authorList>
    </citation>
    <scope>NUCLEOTIDE SEQUENCE [LARGE SCALE GENOMIC DNA]</scope>
    <source>
        <strain evidence="2">CG08_land_8_20_14_0_20_45_16</strain>
    </source>
</reference>
<feature type="transmembrane region" description="Helical" evidence="1">
    <location>
        <begin position="434"/>
        <end position="457"/>
    </location>
</feature>